<sequence length="376" mass="43563">MASLSSLPAELLLMVAKSLEWTDYNSLRQACNYNYAVLGFADVASLDRRFPLELNSKKSELLRCLVFSANQKHSFILFILSWAKVTPYRPDGWNWLTGKSRNPAVSEAISMRNLHFALGSLFKEGPNRKVKTPDYRTTFDWEFCSSLPLQQRVLFDYTAFSISLATQSPSDWLMEFMDPDTPFEILSMVIDAISDRYFFNMSRYHFGVEKWVHFISVWMETKQEALFNSLDSESDTGKRLLLWGALHEVGTMLLDSHALAWVFEDIIRGTKGSPYDSREELAELDLPGQYSQLKRGRFQYSAELIADFVEFERRDALDEALDKACRSNLRKIDETDLSDPYGVFLDWTQAERGDSSEEIERPEGWKRIWNPYVRES</sequence>
<dbReference type="Proteomes" id="UP000275078">
    <property type="component" value="Unassembled WGS sequence"/>
</dbReference>
<reference evidence="1 2" key="1">
    <citation type="journal article" date="2018" name="Nat. Ecol. Evol.">
        <title>Pezizomycetes genomes reveal the molecular basis of ectomycorrhizal truffle lifestyle.</title>
        <authorList>
            <person name="Murat C."/>
            <person name="Payen T."/>
            <person name="Noel B."/>
            <person name="Kuo A."/>
            <person name="Morin E."/>
            <person name="Chen J."/>
            <person name="Kohler A."/>
            <person name="Krizsan K."/>
            <person name="Balestrini R."/>
            <person name="Da Silva C."/>
            <person name="Montanini B."/>
            <person name="Hainaut M."/>
            <person name="Levati E."/>
            <person name="Barry K.W."/>
            <person name="Belfiori B."/>
            <person name="Cichocki N."/>
            <person name="Clum A."/>
            <person name="Dockter R.B."/>
            <person name="Fauchery L."/>
            <person name="Guy J."/>
            <person name="Iotti M."/>
            <person name="Le Tacon F."/>
            <person name="Lindquist E.A."/>
            <person name="Lipzen A."/>
            <person name="Malagnac F."/>
            <person name="Mello A."/>
            <person name="Molinier V."/>
            <person name="Miyauchi S."/>
            <person name="Poulain J."/>
            <person name="Riccioni C."/>
            <person name="Rubini A."/>
            <person name="Sitrit Y."/>
            <person name="Splivallo R."/>
            <person name="Traeger S."/>
            <person name="Wang M."/>
            <person name="Zifcakova L."/>
            <person name="Wipf D."/>
            <person name="Zambonelli A."/>
            <person name="Paolocci F."/>
            <person name="Nowrousian M."/>
            <person name="Ottonello S."/>
            <person name="Baldrian P."/>
            <person name="Spatafora J.W."/>
            <person name="Henrissat B."/>
            <person name="Nagy L.G."/>
            <person name="Aury J.M."/>
            <person name="Wincker P."/>
            <person name="Grigoriev I.V."/>
            <person name="Bonfante P."/>
            <person name="Martin F.M."/>
        </authorList>
    </citation>
    <scope>NUCLEOTIDE SEQUENCE [LARGE SCALE GENOMIC DNA]</scope>
    <source>
        <strain evidence="1 2">RN42</strain>
    </source>
</reference>
<gene>
    <name evidence="1" type="ORF">BJ508DRAFT_23891</name>
</gene>
<keyword evidence="2" id="KW-1185">Reference proteome</keyword>
<dbReference type="AlphaFoldDB" id="A0A3N4HQB0"/>
<name>A0A3N4HQB0_ASCIM</name>
<evidence type="ECO:0000313" key="1">
    <source>
        <dbReference type="EMBL" id="RPA75166.1"/>
    </source>
</evidence>
<dbReference type="EMBL" id="ML119770">
    <property type="protein sequence ID" value="RPA75166.1"/>
    <property type="molecule type" value="Genomic_DNA"/>
</dbReference>
<proteinExistence type="predicted"/>
<evidence type="ECO:0008006" key="3">
    <source>
        <dbReference type="Google" id="ProtNLM"/>
    </source>
</evidence>
<evidence type="ECO:0000313" key="2">
    <source>
        <dbReference type="Proteomes" id="UP000275078"/>
    </source>
</evidence>
<protein>
    <recommendedName>
        <fullName evidence="3">F-box domain-containing protein</fullName>
    </recommendedName>
</protein>
<organism evidence="1 2">
    <name type="scientific">Ascobolus immersus RN42</name>
    <dbReference type="NCBI Taxonomy" id="1160509"/>
    <lineage>
        <taxon>Eukaryota</taxon>
        <taxon>Fungi</taxon>
        <taxon>Dikarya</taxon>
        <taxon>Ascomycota</taxon>
        <taxon>Pezizomycotina</taxon>
        <taxon>Pezizomycetes</taxon>
        <taxon>Pezizales</taxon>
        <taxon>Ascobolaceae</taxon>
        <taxon>Ascobolus</taxon>
    </lineage>
</organism>
<accession>A0A3N4HQB0</accession>